<dbReference type="InterPro" id="IPR005467">
    <property type="entry name" value="His_kinase_dom"/>
</dbReference>
<dbReference type="PANTHER" id="PTHR34220:SF7">
    <property type="entry name" value="SENSOR HISTIDINE KINASE YPDA"/>
    <property type="match status" value="1"/>
</dbReference>
<feature type="domain" description="Histidine kinase" evidence="3">
    <location>
        <begin position="265"/>
        <end position="366"/>
    </location>
</feature>
<dbReference type="Proteomes" id="UP000216446">
    <property type="component" value="Unassembled WGS sequence"/>
</dbReference>
<dbReference type="RefSeq" id="WP_094547209.1">
    <property type="nucleotide sequence ID" value="NZ_MQWB01000001.1"/>
</dbReference>
<dbReference type="OrthoDB" id="9792992at2"/>
<comment type="caution">
    <text evidence="4">The sequence shown here is derived from an EMBL/GenBank/DDBJ whole genome shotgun (WGS) entry which is preliminary data.</text>
</comment>
<keyword evidence="2" id="KW-0472">Membrane</keyword>
<evidence type="ECO:0000313" key="4">
    <source>
        <dbReference type="EMBL" id="OZC02703.1"/>
    </source>
</evidence>
<keyword evidence="2" id="KW-0812">Transmembrane</keyword>
<keyword evidence="5" id="KW-1185">Reference proteome</keyword>
<dbReference type="SUPFAM" id="SSF55874">
    <property type="entry name" value="ATPase domain of HSP90 chaperone/DNA topoisomerase II/histidine kinase"/>
    <property type="match status" value="1"/>
</dbReference>
<keyword evidence="2" id="KW-1133">Transmembrane helix</keyword>
<proteinExistence type="predicted"/>
<feature type="transmembrane region" description="Helical" evidence="2">
    <location>
        <begin position="58"/>
        <end position="76"/>
    </location>
</feature>
<feature type="transmembrane region" description="Helical" evidence="2">
    <location>
        <begin position="127"/>
        <end position="148"/>
    </location>
</feature>
<dbReference type="InterPro" id="IPR036890">
    <property type="entry name" value="HATPase_C_sf"/>
</dbReference>
<dbReference type="GO" id="GO:0000155">
    <property type="term" value="F:phosphorelay sensor kinase activity"/>
    <property type="evidence" value="ECO:0007669"/>
    <property type="project" value="InterPro"/>
</dbReference>
<reference evidence="4 5" key="1">
    <citation type="submission" date="2016-11" db="EMBL/GenBank/DDBJ databases">
        <title>Study of marine rhodopsin-containing bacteria.</title>
        <authorList>
            <person name="Yoshizawa S."/>
            <person name="Kumagai Y."/>
            <person name="Kogure K."/>
        </authorList>
    </citation>
    <scope>NUCLEOTIDE SEQUENCE [LARGE SCALE GENOMIC DNA]</scope>
    <source>
        <strain evidence="4 5">SG-29</strain>
    </source>
</reference>
<feature type="transmembrane region" description="Helical" evidence="2">
    <location>
        <begin position="88"/>
        <end position="107"/>
    </location>
</feature>
<sequence>MTPEAPLPRLTWRGVGFVAAVYVALAVVYAATIAGSYLTVRPLAETLATFAVLVPRSLLDYAIKGALTLPVWWLVVRGMDRRGSGAQLAAHAFLGPLWVAAWFWTYRPLAAALGYSILTGGGEVWDIYIPALIYAGQFAAFHAVRTVAKERYRADREHLLRDAARQAELSALKAQLNPHFLFNTLNSISASVPPQAEHTRELVSRLAHLMRYALDASRRETVALDAELQFTRAYLDLEQERIGDRLRVEWDVDSAARGLSLPPMLVQPLVENAVRHGIAPSIEGGTVRVSARLRGSTLAIEVADTGRGLASGESVDLIASRTRTDGGVGLGNTHARLLSLGASGVEIDATPGEPGFAVRFALEVERPESPLAPEAGVRRDARFATPSP</sequence>
<dbReference type="AlphaFoldDB" id="A0A259TY58"/>
<dbReference type="Gene3D" id="3.30.565.10">
    <property type="entry name" value="Histidine kinase-like ATPase, C-terminal domain"/>
    <property type="match status" value="1"/>
</dbReference>
<dbReference type="InterPro" id="IPR010559">
    <property type="entry name" value="Sig_transdc_His_kin_internal"/>
</dbReference>
<accession>A0A259TY58</accession>
<dbReference type="Pfam" id="PF02518">
    <property type="entry name" value="HATPase_c"/>
    <property type="match status" value="1"/>
</dbReference>
<feature type="transmembrane region" description="Helical" evidence="2">
    <location>
        <begin position="12"/>
        <end position="38"/>
    </location>
</feature>
<dbReference type="PANTHER" id="PTHR34220">
    <property type="entry name" value="SENSOR HISTIDINE KINASE YPDA"/>
    <property type="match status" value="1"/>
</dbReference>
<dbReference type="Pfam" id="PF06580">
    <property type="entry name" value="His_kinase"/>
    <property type="match status" value="1"/>
</dbReference>
<dbReference type="InterPro" id="IPR003594">
    <property type="entry name" value="HATPase_dom"/>
</dbReference>
<evidence type="ECO:0000313" key="5">
    <source>
        <dbReference type="Proteomes" id="UP000216446"/>
    </source>
</evidence>
<dbReference type="EMBL" id="MQWB01000001">
    <property type="protein sequence ID" value="OZC02703.1"/>
    <property type="molecule type" value="Genomic_DNA"/>
</dbReference>
<evidence type="ECO:0000256" key="2">
    <source>
        <dbReference type="SAM" id="Phobius"/>
    </source>
</evidence>
<protein>
    <recommendedName>
        <fullName evidence="3">Histidine kinase domain-containing protein</fullName>
    </recommendedName>
</protein>
<dbReference type="PROSITE" id="PS50109">
    <property type="entry name" value="HIS_KIN"/>
    <property type="match status" value="1"/>
</dbReference>
<evidence type="ECO:0000259" key="3">
    <source>
        <dbReference type="PROSITE" id="PS50109"/>
    </source>
</evidence>
<dbReference type="InterPro" id="IPR050640">
    <property type="entry name" value="Bact_2-comp_sensor_kinase"/>
</dbReference>
<name>A0A259TY58_9BACT</name>
<gene>
    <name evidence="4" type="ORF">BSZ36_06770</name>
</gene>
<feature type="region of interest" description="Disordered" evidence="1">
    <location>
        <begin position="369"/>
        <end position="388"/>
    </location>
</feature>
<organism evidence="4 5">
    <name type="scientific">Rubricoccus marinus</name>
    <dbReference type="NCBI Taxonomy" id="716817"/>
    <lineage>
        <taxon>Bacteria</taxon>
        <taxon>Pseudomonadati</taxon>
        <taxon>Rhodothermota</taxon>
        <taxon>Rhodothermia</taxon>
        <taxon>Rhodothermales</taxon>
        <taxon>Rubricoccaceae</taxon>
        <taxon>Rubricoccus</taxon>
    </lineage>
</organism>
<dbReference type="InParanoid" id="A0A259TY58"/>
<dbReference type="GO" id="GO:0016020">
    <property type="term" value="C:membrane"/>
    <property type="evidence" value="ECO:0007669"/>
    <property type="project" value="InterPro"/>
</dbReference>
<evidence type="ECO:0000256" key="1">
    <source>
        <dbReference type="SAM" id="MobiDB-lite"/>
    </source>
</evidence>